<dbReference type="GeneID" id="36547957"/>
<gene>
    <name evidence="2" type="ORF">P168DRAFT_321132</name>
</gene>
<proteinExistence type="predicted"/>
<dbReference type="VEuPathDB" id="FungiDB:P168DRAFT_321132"/>
<evidence type="ECO:0000313" key="2">
    <source>
        <dbReference type="EMBL" id="PKY01547.1"/>
    </source>
</evidence>
<evidence type="ECO:0000256" key="1">
    <source>
        <dbReference type="SAM" id="MobiDB-lite"/>
    </source>
</evidence>
<comment type="caution">
    <text evidence="2">The sequence shown here is derived from an EMBL/GenBank/DDBJ whole genome shotgun (WGS) entry which is preliminary data.</text>
</comment>
<dbReference type="AlphaFoldDB" id="A0A2I1CV88"/>
<accession>A0A2I1CV88</accession>
<organism evidence="2 3">
    <name type="scientific">Aspergillus campestris (strain IBT 28561)</name>
    <dbReference type="NCBI Taxonomy" id="1392248"/>
    <lineage>
        <taxon>Eukaryota</taxon>
        <taxon>Fungi</taxon>
        <taxon>Dikarya</taxon>
        <taxon>Ascomycota</taxon>
        <taxon>Pezizomycotina</taxon>
        <taxon>Eurotiomycetes</taxon>
        <taxon>Eurotiomycetidae</taxon>
        <taxon>Eurotiales</taxon>
        <taxon>Aspergillaceae</taxon>
        <taxon>Aspergillus</taxon>
        <taxon>Aspergillus subgen. Circumdati</taxon>
    </lineage>
</organism>
<feature type="region of interest" description="Disordered" evidence="1">
    <location>
        <begin position="1"/>
        <end position="71"/>
    </location>
</feature>
<dbReference type="RefSeq" id="XP_024690141.1">
    <property type="nucleotide sequence ID" value="XM_024840433.1"/>
</dbReference>
<keyword evidence="3" id="KW-1185">Reference proteome</keyword>
<feature type="compositionally biased region" description="Pro residues" evidence="1">
    <location>
        <begin position="1"/>
        <end position="18"/>
    </location>
</feature>
<evidence type="ECO:0000313" key="3">
    <source>
        <dbReference type="Proteomes" id="UP000234254"/>
    </source>
</evidence>
<feature type="compositionally biased region" description="Polar residues" evidence="1">
    <location>
        <begin position="28"/>
        <end position="45"/>
    </location>
</feature>
<protein>
    <submittedName>
        <fullName evidence="2">Uncharacterized protein</fullName>
    </submittedName>
</protein>
<dbReference type="Proteomes" id="UP000234254">
    <property type="component" value="Unassembled WGS sequence"/>
</dbReference>
<reference evidence="2" key="1">
    <citation type="submission" date="2016-12" db="EMBL/GenBank/DDBJ databases">
        <title>The genomes of Aspergillus section Nigri reveals drivers in fungal speciation.</title>
        <authorList>
            <consortium name="DOE Joint Genome Institute"/>
            <person name="Vesth T.C."/>
            <person name="Nybo J."/>
            <person name="Theobald S."/>
            <person name="Brandl J."/>
            <person name="Frisvad J.C."/>
            <person name="Nielsen K.F."/>
            <person name="Lyhne E.K."/>
            <person name="Kogle M.E."/>
            <person name="Kuo A."/>
            <person name="Riley R."/>
            <person name="Clum A."/>
            <person name="Nolan M."/>
            <person name="Lipzen A."/>
            <person name="Salamov A."/>
            <person name="Henrissat B."/>
            <person name="Wiebenga A."/>
            <person name="De vries R.P."/>
            <person name="Grigoriev I.V."/>
            <person name="Mortensen U.H."/>
            <person name="Andersen M.R."/>
            <person name="Baker S.E."/>
        </authorList>
    </citation>
    <scope>NUCLEOTIDE SEQUENCE</scope>
    <source>
        <strain evidence="2">IBT 28561</strain>
    </source>
</reference>
<name>A0A2I1CV88_ASPC2</name>
<dbReference type="EMBL" id="MSFM01000011">
    <property type="protein sequence ID" value="PKY01547.1"/>
    <property type="molecule type" value="Genomic_DNA"/>
</dbReference>
<sequence>MHVPPTSKPPPKPPPQQPRPDQTITPFLSPQYNSNRNSAITSTAPAPNGQGRPRLSPTGPGDCLCTDSHKPQPSCQLTLWPFRRCSFVPGFVFPPLFRVDKLDVAGAEAELKLELELDG</sequence>